<evidence type="ECO:0000313" key="1">
    <source>
        <dbReference type="EMBL" id="GMR27298.1"/>
    </source>
</evidence>
<keyword evidence="2" id="KW-1185">Reference proteome</keyword>
<reference evidence="2" key="1">
    <citation type="submission" date="2023-07" db="EMBL/GenBank/DDBJ databases">
        <title>Genome sequence of Stenotrophomonas sp. Alg010 isolated from Sargassum waste.</title>
        <authorList>
            <person name="Mohapatra"/>
            <person name="B.R."/>
        </authorList>
    </citation>
    <scope>NUCLEOTIDE SEQUENCE [LARGE SCALE GENOMIC DNA]</scope>
    <source>
        <strain evidence="2">Alg010</strain>
    </source>
</reference>
<evidence type="ECO:0000313" key="2">
    <source>
        <dbReference type="Proteomes" id="UP001306668"/>
    </source>
</evidence>
<proteinExistence type="predicted"/>
<gene>
    <name evidence="1" type="ORF">STENOSP10_15170</name>
</gene>
<name>A0ABQ6QAS4_9GAMM</name>
<sequence length="235" mass="26215">MTIATSRLRLRADSAYQLAIATRDLLGELEIEANERSAVVIPLVLASLDTVGAMYSLLANRPEQYWVPAVAMRRTQMEYVMRAAFFAKAATERELARFREKGEMPKRAQVAGRCRACQQRTRSISLAEVAREASQQLGWDGDQLVSKLTTHYRDLSGLIHGGKEVLGIYTMHAGWGDVTIEWNDLLGELEDAMVFAQLALGVAMSLSQLKAEALSEVVRPIYERAHAYFDRAGHD</sequence>
<protein>
    <submittedName>
        <fullName evidence="1">Uncharacterized protein</fullName>
    </submittedName>
</protein>
<dbReference type="RefSeq" id="WP_338167684.1">
    <property type="nucleotide sequence ID" value="NZ_BTRJ01000012.1"/>
</dbReference>
<organism evidence="1 2">
    <name type="scientific">Stenotrophomonas sepilia</name>
    <dbReference type="NCBI Taxonomy" id="2860290"/>
    <lineage>
        <taxon>Bacteria</taxon>
        <taxon>Pseudomonadati</taxon>
        <taxon>Pseudomonadota</taxon>
        <taxon>Gammaproteobacteria</taxon>
        <taxon>Lysobacterales</taxon>
        <taxon>Lysobacteraceae</taxon>
        <taxon>Stenotrophomonas</taxon>
        <taxon>Stenotrophomonas maltophilia group</taxon>
    </lineage>
</organism>
<dbReference type="Proteomes" id="UP001306668">
    <property type="component" value="Unassembled WGS sequence"/>
</dbReference>
<accession>A0ABQ6QAS4</accession>
<comment type="caution">
    <text evidence="1">The sequence shown here is derived from an EMBL/GenBank/DDBJ whole genome shotgun (WGS) entry which is preliminary data.</text>
</comment>
<dbReference type="EMBL" id="BTRJ01000012">
    <property type="protein sequence ID" value="GMR27298.1"/>
    <property type="molecule type" value="Genomic_DNA"/>
</dbReference>